<dbReference type="PROSITE" id="PS50222">
    <property type="entry name" value="EF_HAND_2"/>
    <property type="match status" value="4"/>
</dbReference>
<evidence type="ECO:0000256" key="1">
    <source>
        <dbReference type="ARBA" id="ARBA00022723"/>
    </source>
</evidence>
<dbReference type="CDD" id="cd00051">
    <property type="entry name" value="EFh"/>
    <property type="match status" value="2"/>
</dbReference>
<dbReference type="InterPro" id="IPR011992">
    <property type="entry name" value="EF-hand-dom_pair"/>
</dbReference>
<feature type="domain" description="EF-hand" evidence="5">
    <location>
        <begin position="23"/>
        <end position="58"/>
    </location>
</feature>
<feature type="domain" description="EF-hand" evidence="5">
    <location>
        <begin position="59"/>
        <end position="94"/>
    </location>
</feature>
<dbReference type="Gene3D" id="1.10.238.10">
    <property type="entry name" value="EF-hand"/>
    <property type="match status" value="2"/>
</dbReference>
<dbReference type="GO" id="GO:0030474">
    <property type="term" value="P:spindle pole body duplication"/>
    <property type="evidence" value="ECO:0007669"/>
    <property type="project" value="UniProtKB-ARBA"/>
</dbReference>
<dbReference type="PANTHER" id="PTHR23048:SF48">
    <property type="entry name" value="CENTRIN 3"/>
    <property type="match status" value="1"/>
</dbReference>
<dbReference type="SUPFAM" id="SSF47473">
    <property type="entry name" value="EF-hand"/>
    <property type="match status" value="1"/>
</dbReference>
<evidence type="ECO:0000313" key="7">
    <source>
        <dbReference type="Proteomes" id="UP001063166"/>
    </source>
</evidence>
<dbReference type="FunFam" id="1.10.238.10:FF:000077">
    <property type="entry name" value="Centrin 1"/>
    <property type="match status" value="1"/>
</dbReference>
<comment type="caution">
    <text evidence="6">The sequence shown here is derived from an EMBL/GenBank/DDBJ whole genome shotgun (WGS) entry which is preliminary data.</text>
</comment>
<evidence type="ECO:0000313" key="6">
    <source>
        <dbReference type="EMBL" id="GLB43681.1"/>
    </source>
</evidence>
<keyword evidence="7" id="KW-1185">Reference proteome</keyword>
<dbReference type="PANTHER" id="PTHR23048">
    <property type="entry name" value="MYOSIN LIGHT CHAIN 1, 3"/>
    <property type="match status" value="1"/>
</dbReference>
<feature type="domain" description="EF-hand" evidence="5">
    <location>
        <begin position="132"/>
        <end position="167"/>
    </location>
</feature>
<keyword evidence="2" id="KW-0677">Repeat</keyword>
<dbReference type="InterPro" id="IPR050230">
    <property type="entry name" value="CALM/Myosin/TropC-like"/>
</dbReference>
<evidence type="ECO:0000256" key="4">
    <source>
        <dbReference type="SAM" id="MobiDB-lite"/>
    </source>
</evidence>
<evidence type="ECO:0000256" key="3">
    <source>
        <dbReference type="ARBA" id="ARBA00022837"/>
    </source>
</evidence>
<dbReference type="AlphaFoldDB" id="A0A9P3PYZ0"/>
<reference evidence="6" key="1">
    <citation type="submission" date="2022-07" db="EMBL/GenBank/DDBJ databases">
        <title>The genome of Lyophyllum shimeji provides insight into the initial evolution of ectomycorrhizal fungal genome.</title>
        <authorList>
            <person name="Kobayashi Y."/>
            <person name="Shibata T."/>
            <person name="Hirakawa H."/>
            <person name="Shigenobu S."/>
            <person name="Nishiyama T."/>
            <person name="Yamada A."/>
            <person name="Hasebe M."/>
            <person name="Kawaguchi M."/>
        </authorList>
    </citation>
    <scope>NUCLEOTIDE SEQUENCE</scope>
    <source>
        <strain evidence="6">AT787</strain>
    </source>
</reference>
<keyword evidence="1" id="KW-0479">Metal-binding</keyword>
<evidence type="ECO:0000259" key="5">
    <source>
        <dbReference type="PROSITE" id="PS50222"/>
    </source>
</evidence>
<feature type="domain" description="EF-hand" evidence="5">
    <location>
        <begin position="96"/>
        <end position="131"/>
    </location>
</feature>
<dbReference type="InterPro" id="IPR018247">
    <property type="entry name" value="EF_Hand_1_Ca_BS"/>
</dbReference>
<accession>A0A9P3PYZ0</accession>
<dbReference type="GO" id="GO:0016460">
    <property type="term" value="C:myosin II complex"/>
    <property type="evidence" value="ECO:0007669"/>
    <property type="project" value="TreeGrafter"/>
</dbReference>
<keyword evidence="3" id="KW-0106">Calcium</keyword>
<organism evidence="6 7">
    <name type="scientific">Lyophyllum shimeji</name>
    <name type="common">Hon-shimeji</name>
    <name type="synonym">Tricholoma shimeji</name>
    <dbReference type="NCBI Taxonomy" id="47721"/>
    <lineage>
        <taxon>Eukaryota</taxon>
        <taxon>Fungi</taxon>
        <taxon>Dikarya</taxon>
        <taxon>Basidiomycota</taxon>
        <taxon>Agaricomycotina</taxon>
        <taxon>Agaricomycetes</taxon>
        <taxon>Agaricomycetidae</taxon>
        <taxon>Agaricales</taxon>
        <taxon>Tricholomatineae</taxon>
        <taxon>Lyophyllaceae</taxon>
        <taxon>Lyophyllum</taxon>
    </lineage>
</organism>
<dbReference type="Pfam" id="PF13499">
    <property type="entry name" value="EF-hand_7"/>
    <property type="match status" value="2"/>
</dbReference>
<sequence length="312" mass="35057">MYPASAAQKAKRRTHTRPELSDEQKQEIKEAFELFDTDKDGCVDYHELKVAMRALGFDLKKAEVLKLLRDHDKTGHGLMDFEDFAKIMSERILARDPMEEIRRAFQLFDDDNTGKISLRNLRRVAKEIGDRLEDDELQAMIDEFDLDQDGEINEQELSLCTVFMHVASPCNNTNHTSNVSRGNWLSEIIRLVAVISWSQSCNRQLFTAGHANFDSRRSLVAAEDPCNVAAGMVKNTTAFWATTHREYLELSDHHRADAACTPALMSTTKRGAVHSSKAPLGYPARTVCGRCLAANESLQYATSNLATSSELS</sequence>
<dbReference type="SMART" id="SM00054">
    <property type="entry name" value="EFh"/>
    <property type="match status" value="4"/>
</dbReference>
<dbReference type="InterPro" id="IPR002048">
    <property type="entry name" value="EF_hand_dom"/>
</dbReference>
<dbReference type="OrthoDB" id="26525at2759"/>
<name>A0A9P3PYZ0_LYOSH</name>
<dbReference type="GO" id="GO:0005825">
    <property type="term" value="C:half bridge of spindle pole body"/>
    <property type="evidence" value="ECO:0007669"/>
    <property type="project" value="UniProtKB-ARBA"/>
</dbReference>
<evidence type="ECO:0000256" key="2">
    <source>
        <dbReference type="ARBA" id="ARBA00022737"/>
    </source>
</evidence>
<protein>
    <submittedName>
        <fullName evidence="6">Ca2 -binding EF-hand</fullName>
    </submittedName>
</protein>
<feature type="region of interest" description="Disordered" evidence="4">
    <location>
        <begin position="1"/>
        <end position="24"/>
    </location>
</feature>
<gene>
    <name evidence="6" type="primary">CDC31</name>
    <name evidence="6" type="ORF">LshimejAT787_1401930</name>
</gene>
<dbReference type="GO" id="GO:0005509">
    <property type="term" value="F:calcium ion binding"/>
    <property type="evidence" value="ECO:0007669"/>
    <property type="project" value="InterPro"/>
</dbReference>
<dbReference type="EMBL" id="BRPK01000014">
    <property type="protein sequence ID" value="GLB43681.1"/>
    <property type="molecule type" value="Genomic_DNA"/>
</dbReference>
<proteinExistence type="predicted"/>
<dbReference type="Proteomes" id="UP001063166">
    <property type="component" value="Unassembled WGS sequence"/>
</dbReference>
<dbReference type="PROSITE" id="PS00018">
    <property type="entry name" value="EF_HAND_1"/>
    <property type="match status" value="2"/>
</dbReference>